<evidence type="ECO:0000256" key="2">
    <source>
        <dbReference type="SAM" id="Phobius"/>
    </source>
</evidence>
<keyword evidence="2" id="KW-0812">Transmembrane</keyword>
<evidence type="ECO:0000313" key="3">
    <source>
        <dbReference type="EMBL" id="KAI1858124.1"/>
    </source>
</evidence>
<keyword evidence="2" id="KW-0472">Membrane</keyword>
<organism evidence="3 4">
    <name type="scientific">Neoarthrinium moseri</name>
    <dbReference type="NCBI Taxonomy" id="1658444"/>
    <lineage>
        <taxon>Eukaryota</taxon>
        <taxon>Fungi</taxon>
        <taxon>Dikarya</taxon>
        <taxon>Ascomycota</taxon>
        <taxon>Pezizomycotina</taxon>
        <taxon>Sordariomycetes</taxon>
        <taxon>Xylariomycetidae</taxon>
        <taxon>Amphisphaeriales</taxon>
        <taxon>Apiosporaceae</taxon>
        <taxon>Neoarthrinium</taxon>
    </lineage>
</organism>
<proteinExistence type="predicted"/>
<gene>
    <name evidence="3" type="ORF">JX265_010792</name>
</gene>
<evidence type="ECO:0000256" key="1">
    <source>
        <dbReference type="SAM" id="MobiDB-lite"/>
    </source>
</evidence>
<keyword evidence="4" id="KW-1185">Reference proteome</keyword>
<protein>
    <submittedName>
        <fullName evidence="3">Uncharacterized protein</fullName>
    </submittedName>
</protein>
<name>A0A9P9WD61_9PEZI</name>
<sequence>MLYFLVSVVEFQLIISIIPLWLLAPGIIGMPWLCFQIAAIWCLIRAMNRERRVFTSEYEVKYGRNTDWDCCSWIVVGGMECCQEFFRKNTCPRLGKLFGNDVEVFLPYRLGLPLDLVVLYAQRTCQIPTPLSTELYKSVRAHCLKSQAKRMNILVHNTGALDMAWVMARLCSDLPPGQMLGKFHVYTFGSAASEMVIPLGAHNGHEGHTCNCENFPELPLVNHFAFEDDPFAQIGVLWGVRHRMEGRLVGAVYAIQRHTEVGWNRWLGPGAGCSMDDYLDALFPDGNPRAGVLGQVCRIERDVSEMREMAALARAFHHHGSTSRRQSWTILGLMADSPSNSRNFNHEMAGIVSLEETRRAAKAAEGMLGYERNTLAGYVIGKHRLTRDEVQGERRSLPGSISPRSIA</sequence>
<accession>A0A9P9WD61</accession>
<dbReference type="Proteomes" id="UP000829685">
    <property type="component" value="Unassembled WGS sequence"/>
</dbReference>
<dbReference type="EMBL" id="JAFIMR010000037">
    <property type="protein sequence ID" value="KAI1858124.1"/>
    <property type="molecule type" value="Genomic_DNA"/>
</dbReference>
<evidence type="ECO:0000313" key="4">
    <source>
        <dbReference type="Proteomes" id="UP000829685"/>
    </source>
</evidence>
<dbReference type="OrthoDB" id="202545at2759"/>
<dbReference type="PANTHER" id="PTHR42044:SF2">
    <property type="entry name" value="DUF676 DOMAIN-CONTAINING PROTEIN"/>
    <property type="match status" value="1"/>
</dbReference>
<feature type="transmembrane region" description="Helical" evidence="2">
    <location>
        <begin position="20"/>
        <end position="44"/>
    </location>
</feature>
<comment type="caution">
    <text evidence="3">The sequence shown here is derived from an EMBL/GenBank/DDBJ whole genome shotgun (WGS) entry which is preliminary data.</text>
</comment>
<dbReference type="AlphaFoldDB" id="A0A9P9WD61"/>
<dbReference type="PANTHER" id="PTHR42044">
    <property type="entry name" value="DUF676 DOMAIN-CONTAINING PROTEIN-RELATED"/>
    <property type="match status" value="1"/>
</dbReference>
<keyword evidence="2" id="KW-1133">Transmembrane helix</keyword>
<reference evidence="3" key="1">
    <citation type="submission" date="2021-03" db="EMBL/GenBank/DDBJ databases">
        <title>Revisited historic fungal species revealed as producer of novel bioactive compounds through whole genome sequencing and comparative genomics.</title>
        <authorList>
            <person name="Vignolle G.A."/>
            <person name="Hochenegger N."/>
            <person name="Mach R.L."/>
            <person name="Mach-Aigner A.R."/>
            <person name="Javad Rahimi M."/>
            <person name="Salim K.A."/>
            <person name="Chan C.M."/>
            <person name="Lim L.B.L."/>
            <person name="Cai F."/>
            <person name="Druzhinina I.S."/>
            <person name="U'Ren J.M."/>
            <person name="Derntl C."/>
        </authorList>
    </citation>
    <scope>NUCLEOTIDE SEQUENCE</scope>
    <source>
        <strain evidence="3">TUCIM 5799</strain>
    </source>
</reference>
<feature type="region of interest" description="Disordered" evidence="1">
    <location>
        <begin position="388"/>
        <end position="407"/>
    </location>
</feature>